<dbReference type="EMBL" id="CP010725">
    <property type="protein sequence ID" value="AUQ97707.1"/>
    <property type="molecule type" value="Genomic_DNA"/>
</dbReference>
<reference evidence="2 3" key="2">
    <citation type="journal article" date="2017" name="Genome Biol. Evol.">
        <title>Trajectories and Drivers of Genome Evolution in Surface-Associated Marine Phaeobacter.</title>
        <authorList>
            <person name="Freese H.M."/>
            <person name="Sikorski J."/>
            <person name="Bunk B."/>
            <person name="Scheuner C."/>
            <person name="Meier-Kolthoff J.P."/>
            <person name="Sproer C."/>
            <person name="Gram L."/>
            <person name="Overmann J."/>
        </authorList>
    </citation>
    <scope>NUCLEOTIDE SEQUENCE [LARGE SCALE GENOMIC DNA]</scope>
    <source>
        <strain evidence="2 3">P88</strain>
    </source>
</reference>
<accession>A0A2I7K520</accession>
<evidence type="ECO:0000313" key="2">
    <source>
        <dbReference type="EMBL" id="AUQ97707.1"/>
    </source>
</evidence>
<dbReference type="RefSeq" id="WP_102882941.1">
    <property type="nucleotide sequence ID" value="NZ_CP010725.1"/>
</dbReference>
<name>A0A2I7K520_9RHOB</name>
<protein>
    <submittedName>
        <fullName evidence="2">Disulfide bond corrector protein DsbC</fullName>
    </submittedName>
</protein>
<dbReference type="AlphaFoldDB" id="A0A2I7K520"/>
<reference evidence="2 3" key="1">
    <citation type="journal article" date="2017" name="Front. Microbiol.">
        <title>Phaeobacter piscinae sp. nov., a species of the Roseobacter group and potential aquaculture probiont.</title>
        <authorList>
            <person name="Sonnenschein E.C."/>
            <person name="Phippen C.B.W."/>
            <person name="Nielsen K.F."/>
            <person name="Mateiu R.V."/>
            <person name="Melchiorsen J."/>
            <person name="Gram L."/>
            <person name="Overmann J."/>
            <person name="Freese H.M."/>
        </authorList>
    </citation>
    <scope>NUCLEOTIDE SEQUENCE [LARGE SCALE GENOMIC DNA]</scope>
    <source>
        <strain evidence="2 3">P88</strain>
    </source>
</reference>
<sequence length="284" mass="30685">MKTHRFLSALATAARSLAKGLGTPLVLGLLALPASTSAEQMSDIVQIEVLDGGATRRGTHMGALRLTLSEGWKTYWRAPGDAGIPPRFSWRGSRNVGAVEIRWPTPEVFLTSGFRTIGYHDQLVLPIEITPAKPGQPLRLKGRMELGICKDVCIPSELRFDRPLKPDSRHNPAIVAALADRPWSAKEAGVQAATCAITPSRYGMELVARITMPSAGGDEIVVVEPGPPTLVTTETTTTRQGRHLTAKTEIISAEGGPFAVDRSQMRFTVLGRNHAVDIQGCTRH</sequence>
<evidence type="ECO:0000259" key="1">
    <source>
        <dbReference type="Pfam" id="PF11412"/>
    </source>
</evidence>
<dbReference type="InterPro" id="IPR028250">
    <property type="entry name" value="DsbDN"/>
</dbReference>
<evidence type="ECO:0000313" key="3">
    <source>
        <dbReference type="Proteomes" id="UP000236447"/>
    </source>
</evidence>
<proteinExistence type="predicted"/>
<dbReference type="Proteomes" id="UP000236447">
    <property type="component" value="Chromosome"/>
</dbReference>
<gene>
    <name evidence="2" type="ORF">PhaeoP88_00303</name>
</gene>
<feature type="domain" description="Thiol:disulfide interchange protein DsbD N-terminal" evidence="1">
    <location>
        <begin position="56"/>
        <end position="161"/>
    </location>
</feature>
<organism evidence="2 3">
    <name type="scientific">Phaeobacter inhibens</name>
    <dbReference type="NCBI Taxonomy" id="221822"/>
    <lineage>
        <taxon>Bacteria</taxon>
        <taxon>Pseudomonadati</taxon>
        <taxon>Pseudomonadota</taxon>
        <taxon>Alphaproteobacteria</taxon>
        <taxon>Rhodobacterales</taxon>
        <taxon>Roseobacteraceae</taxon>
        <taxon>Phaeobacter</taxon>
    </lineage>
</organism>
<dbReference type="Pfam" id="PF11412">
    <property type="entry name" value="DsbD_N"/>
    <property type="match status" value="1"/>
</dbReference>